<dbReference type="EMBL" id="SDGZ01000008">
    <property type="protein sequence ID" value="TYC50553.1"/>
    <property type="molecule type" value="Genomic_DNA"/>
</dbReference>
<reference evidence="1 2" key="1">
    <citation type="submission" date="2019-01" db="EMBL/GenBank/DDBJ databases">
        <title>Weissella sp. nov., a novel lactic acid bacterium isolated from animal feces.</title>
        <authorList>
            <person name="Wang L.-T."/>
        </authorList>
    </citation>
    <scope>NUCLEOTIDE SEQUENCE [LARGE SCALE GENOMIC DNA]</scope>
    <source>
        <strain evidence="1 2">8H-2</strain>
    </source>
</reference>
<dbReference type="Proteomes" id="UP000371977">
    <property type="component" value="Unassembled WGS sequence"/>
</dbReference>
<keyword evidence="2" id="KW-1185">Reference proteome</keyword>
<protein>
    <submittedName>
        <fullName evidence="1">Uncharacterized protein</fullName>
    </submittedName>
</protein>
<comment type="caution">
    <text evidence="1">The sequence shown here is derived from an EMBL/GenBank/DDBJ whole genome shotgun (WGS) entry which is preliminary data.</text>
</comment>
<dbReference type="RefSeq" id="WP_148622025.1">
    <property type="nucleotide sequence ID" value="NZ_SDGZ01000008.1"/>
</dbReference>
<organism evidence="1 2">
    <name type="scientific">Weissella muntiaci</name>
    <dbReference type="NCBI Taxonomy" id="2508881"/>
    <lineage>
        <taxon>Bacteria</taxon>
        <taxon>Bacillati</taxon>
        <taxon>Bacillota</taxon>
        <taxon>Bacilli</taxon>
        <taxon>Lactobacillales</taxon>
        <taxon>Lactobacillaceae</taxon>
        <taxon>Weissella</taxon>
    </lineage>
</organism>
<sequence>MTNEISKVFQLTDEEFEKYSAQKTNKTKQTISITDYVQMRIDENNRKLDAERAKKEIEFASTLLEEVNKLPDFITVEADMILPEVNKATIQKFAPRSDMTDMELESWGLTRADVVNLEIGR</sequence>
<evidence type="ECO:0000313" key="1">
    <source>
        <dbReference type="EMBL" id="TYC50553.1"/>
    </source>
</evidence>
<gene>
    <name evidence="1" type="ORF">ESZ50_02470</name>
</gene>
<proteinExistence type="predicted"/>
<dbReference type="AlphaFoldDB" id="A0A6C2CB43"/>
<name>A0A6C2CB43_9LACO</name>
<accession>A0A6C2CB43</accession>
<evidence type="ECO:0000313" key="2">
    <source>
        <dbReference type="Proteomes" id="UP000371977"/>
    </source>
</evidence>